<gene>
    <name evidence="1" type="primary">ORF70293</name>
</gene>
<dbReference type="AlphaFoldDB" id="A0A0B6ZM59"/>
<protein>
    <submittedName>
        <fullName evidence="1">Uncharacterized protein</fullName>
    </submittedName>
</protein>
<feature type="non-terminal residue" evidence="1">
    <location>
        <position position="1"/>
    </location>
</feature>
<organism evidence="1">
    <name type="scientific">Arion vulgaris</name>
    <dbReference type="NCBI Taxonomy" id="1028688"/>
    <lineage>
        <taxon>Eukaryota</taxon>
        <taxon>Metazoa</taxon>
        <taxon>Spiralia</taxon>
        <taxon>Lophotrochozoa</taxon>
        <taxon>Mollusca</taxon>
        <taxon>Gastropoda</taxon>
        <taxon>Heterobranchia</taxon>
        <taxon>Euthyneura</taxon>
        <taxon>Panpulmonata</taxon>
        <taxon>Eupulmonata</taxon>
        <taxon>Stylommatophora</taxon>
        <taxon>Helicina</taxon>
        <taxon>Arionoidea</taxon>
        <taxon>Arionidae</taxon>
        <taxon>Arion</taxon>
    </lineage>
</organism>
<reference evidence="1" key="1">
    <citation type="submission" date="2014-12" db="EMBL/GenBank/DDBJ databases">
        <title>Insight into the proteome of Arion vulgaris.</title>
        <authorList>
            <person name="Aradska J."/>
            <person name="Bulat T."/>
            <person name="Smidak R."/>
            <person name="Sarate P."/>
            <person name="Gangsoo J."/>
            <person name="Sialana F."/>
            <person name="Bilban M."/>
            <person name="Lubec G."/>
        </authorList>
    </citation>
    <scope>NUCLEOTIDE SEQUENCE</scope>
    <source>
        <tissue evidence="1">Skin</tissue>
    </source>
</reference>
<sequence length="55" mass="6224">FLTVYILFYCKNDFIAYISEGIHYCCTCLVIQRDVHMNGTSLSNGTFMSCSSTVL</sequence>
<accession>A0A0B6ZM59</accession>
<proteinExistence type="predicted"/>
<evidence type="ECO:0000313" key="1">
    <source>
        <dbReference type="EMBL" id="CEK69462.1"/>
    </source>
</evidence>
<dbReference type="EMBL" id="HACG01022597">
    <property type="protein sequence ID" value="CEK69462.1"/>
    <property type="molecule type" value="Transcribed_RNA"/>
</dbReference>
<name>A0A0B6ZM59_9EUPU</name>